<dbReference type="SMART" id="SM00404">
    <property type="entry name" value="PTPc_motif"/>
    <property type="match status" value="1"/>
</dbReference>
<dbReference type="InterPro" id="IPR000387">
    <property type="entry name" value="Tyr_Pase_dom"/>
</dbReference>
<keyword evidence="5" id="KW-1185">Reference proteome</keyword>
<dbReference type="PANTHER" id="PTHR19134">
    <property type="entry name" value="RECEPTOR-TYPE TYROSINE-PROTEIN PHOSPHATASE"/>
    <property type="match status" value="1"/>
</dbReference>
<dbReference type="SMART" id="SM00194">
    <property type="entry name" value="PTPc"/>
    <property type="match status" value="1"/>
</dbReference>
<dbReference type="GO" id="GO:0004725">
    <property type="term" value="F:protein tyrosine phosphatase activity"/>
    <property type="evidence" value="ECO:0007669"/>
    <property type="project" value="InterPro"/>
</dbReference>
<comment type="similarity">
    <text evidence="1">Belongs to the protein-tyrosine phosphatase family. Non-receptor class subfamily.</text>
</comment>
<evidence type="ECO:0000313" key="4">
    <source>
        <dbReference type="EMBL" id="ORY79360.1"/>
    </source>
</evidence>
<accession>A0A1Y2F631</accession>
<evidence type="ECO:0000259" key="2">
    <source>
        <dbReference type="PROSITE" id="PS50055"/>
    </source>
</evidence>
<dbReference type="InParanoid" id="A0A1Y2F631"/>
<protein>
    <submittedName>
        <fullName evidence="4">Protein-tyrosine phosphatase-like protein</fullName>
    </submittedName>
</protein>
<dbReference type="PROSITE" id="PS50056">
    <property type="entry name" value="TYR_PHOSPHATASE_2"/>
    <property type="match status" value="1"/>
</dbReference>
<dbReference type="OrthoDB" id="10253954at2759"/>
<gene>
    <name evidence="4" type="ORF">BCR35DRAFT_304795</name>
</gene>
<organism evidence="4 5">
    <name type="scientific">Leucosporidium creatinivorum</name>
    <dbReference type="NCBI Taxonomy" id="106004"/>
    <lineage>
        <taxon>Eukaryota</taxon>
        <taxon>Fungi</taxon>
        <taxon>Dikarya</taxon>
        <taxon>Basidiomycota</taxon>
        <taxon>Pucciniomycotina</taxon>
        <taxon>Microbotryomycetes</taxon>
        <taxon>Leucosporidiales</taxon>
        <taxon>Leucosporidium</taxon>
    </lineage>
</organism>
<dbReference type="PROSITE" id="PS50055">
    <property type="entry name" value="TYR_PHOSPHATASE_PTP"/>
    <property type="match status" value="1"/>
</dbReference>
<dbReference type="PANTHER" id="PTHR19134:SF449">
    <property type="entry name" value="TYROSINE-PROTEIN PHOSPHATASE 1"/>
    <property type="match status" value="1"/>
</dbReference>
<reference evidence="4 5" key="1">
    <citation type="submission" date="2016-07" db="EMBL/GenBank/DDBJ databases">
        <title>Pervasive Adenine N6-methylation of Active Genes in Fungi.</title>
        <authorList>
            <consortium name="DOE Joint Genome Institute"/>
            <person name="Mondo S.J."/>
            <person name="Dannebaum R.O."/>
            <person name="Kuo R.C."/>
            <person name="Labutti K."/>
            <person name="Haridas S."/>
            <person name="Kuo A."/>
            <person name="Salamov A."/>
            <person name="Ahrendt S.R."/>
            <person name="Lipzen A."/>
            <person name="Sullivan W."/>
            <person name="Andreopoulos W.B."/>
            <person name="Clum A."/>
            <person name="Lindquist E."/>
            <person name="Daum C."/>
            <person name="Ramamoorthy G.K."/>
            <person name="Gryganskyi A."/>
            <person name="Culley D."/>
            <person name="Magnuson J.K."/>
            <person name="James T.Y."/>
            <person name="O'Malley M.A."/>
            <person name="Stajich J.E."/>
            <person name="Spatafora J.W."/>
            <person name="Visel A."/>
            <person name="Grigoriev I.V."/>
        </authorList>
    </citation>
    <scope>NUCLEOTIDE SEQUENCE [LARGE SCALE GENOMIC DNA]</scope>
    <source>
        <strain evidence="4 5">62-1032</strain>
    </source>
</reference>
<evidence type="ECO:0000313" key="5">
    <source>
        <dbReference type="Proteomes" id="UP000193467"/>
    </source>
</evidence>
<sequence length="390" mass="42342">MASRSLPPFLAVPLSSYPAFAEIDHALTTREQQRHQCAAKVQAGVAGERKRLTTSRRTVESGLGSAGGDYARFSMSNGLLDDNLRKNRYGDIIAFDKTRILLPPAPGQAAGEYVNASLVQEPNLGLPDDQYPRRWWIASQAPIASTLHAFLSLLLSPPTSATHAVGNNAELPLINLLVQLTPLVEQGRQKCHPYFPKEVGETWSLPSAEVEGETVWVRLDEKVADDGIRTSKLTVGKGGDERGRKVVHVEYRGWGDHGIPSDVTHLVNFTKSMLALNASLSDSPSNPSPILVGCSAGVGRTGTFMTIASLLPLISGPLPPLSPLPPTPADHPLGPYPTEKIENHGVTPRDFVGLTIDGLREQRCTMVQTQKQVMFCFEALKEAWKQAHEA</sequence>
<evidence type="ECO:0000259" key="3">
    <source>
        <dbReference type="PROSITE" id="PS50056"/>
    </source>
</evidence>
<dbReference type="STRING" id="106004.A0A1Y2F631"/>
<dbReference type="Proteomes" id="UP000193467">
    <property type="component" value="Unassembled WGS sequence"/>
</dbReference>
<comment type="caution">
    <text evidence="4">The sequence shown here is derived from an EMBL/GenBank/DDBJ whole genome shotgun (WGS) entry which is preliminary data.</text>
</comment>
<dbReference type="Gene3D" id="3.90.190.10">
    <property type="entry name" value="Protein tyrosine phosphatase superfamily"/>
    <property type="match status" value="1"/>
</dbReference>
<dbReference type="AlphaFoldDB" id="A0A1Y2F631"/>
<dbReference type="PRINTS" id="PR00700">
    <property type="entry name" value="PRTYPHPHTASE"/>
</dbReference>
<feature type="domain" description="Tyrosine-protein phosphatase" evidence="2">
    <location>
        <begin position="45"/>
        <end position="383"/>
    </location>
</feature>
<feature type="domain" description="Tyrosine specific protein phosphatases" evidence="3">
    <location>
        <begin position="267"/>
        <end position="374"/>
    </location>
</feature>
<dbReference type="EMBL" id="MCGR01000027">
    <property type="protein sequence ID" value="ORY79360.1"/>
    <property type="molecule type" value="Genomic_DNA"/>
</dbReference>
<dbReference type="Pfam" id="PF00102">
    <property type="entry name" value="Y_phosphatase"/>
    <property type="match status" value="1"/>
</dbReference>
<proteinExistence type="inferred from homology"/>
<dbReference type="SUPFAM" id="SSF52799">
    <property type="entry name" value="(Phosphotyrosine protein) phosphatases II"/>
    <property type="match status" value="1"/>
</dbReference>
<dbReference type="InterPro" id="IPR029021">
    <property type="entry name" value="Prot-tyrosine_phosphatase-like"/>
</dbReference>
<evidence type="ECO:0000256" key="1">
    <source>
        <dbReference type="ARBA" id="ARBA00009649"/>
    </source>
</evidence>
<dbReference type="InterPro" id="IPR003595">
    <property type="entry name" value="Tyr_Pase_cat"/>
</dbReference>
<name>A0A1Y2F631_9BASI</name>
<dbReference type="InterPro" id="IPR000242">
    <property type="entry name" value="PTP_cat"/>
</dbReference>
<dbReference type="InterPro" id="IPR050348">
    <property type="entry name" value="Protein-Tyr_Phosphatase"/>
</dbReference>
<dbReference type="FunCoup" id="A0A1Y2F631">
    <property type="interactions" value="465"/>
</dbReference>